<comment type="caution">
    <text evidence="8">The sequence shown here is derived from an EMBL/GenBank/DDBJ whole genome shotgun (WGS) entry which is preliminary data.</text>
</comment>
<dbReference type="Gene3D" id="3.40.50.720">
    <property type="entry name" value="NAD(P)-binding Rossmann-like Domain"/>
    <property type="match status" value="1"/>
</dbReference>
<dbReference type="Proteomes" id="UP001597135">
    <property type="component" value="Unassembled WGS sequence"/>
</dbReference>
<keyword evidence="6 8" id="KW-0560">Oxidoreductase</keyword>
<accession>A0ABW3ZP87</accession>
<evidence type="ECO:0000256" key="6">
    <source>
        <dbReference type="RuleBase" id="RU364082"/>
    </source>
</evidence>
<dbReference type="InterPro" id="IPR005913">
    <property type="entry name" value="dTDP_dehydrorham_reduct"/>
</dbReference>
<dbReference type="PANTHER" id="PTHR10491:SF4">
    <property type="entry name" value="METHIONINE ADENOSYLTRANSFERASE 2 SUBUNIT BETA"/>
    <property type="match status" value="1"/>
</dbReference>
<evidence type="ECO:0000256" key="5">
    <source>
        <dbReference type="ARBA" id="ARBA00048200"/>
    </source>
</evidence>
<feature type="domain" description="RmlD-like substrate binding" evidence="7">
    <location>
        <begin position="1"/>
        <end position="283"/>
    </location>
</feature>
<dbReference type="RefSeq" id="WP_386806239.1">
    <property type="nucleotide sequence ID" value="NZ_JBHTMU010000061.1"/>
</dbReference>
<organism evidence="8 9">
    <name type="scientific">Litorisediminicola beolgyonensis</name>
    <dbReference type="NCBI Taxonomy" id="1173614"/>
    <lineage>
        <taxon>Bacteria</taxon>
        <taxon>Pseudomonadati</taxon>
        <taxon>Pseudomonadota</taxon>
        <taxon>Alphaproteobacteria</taxon>
        <taxon>Rhodobacterales</taxon>
        <taxon>Paracoccaceae</taxon>
        <taxon>Litorisediminicola</taxon>
    </lineage>
</organism>
<dbReference type="Pfam" id="PF04321">
    <property type="entry name" value="RmlD_sub_bind"/>
    <property type="match status" value="1"/>
</dbReference>
<dbReference type="NCBIfam" id="TIGR01214">
    <property type="entry name" value="rmlD"/>
    <property type="match status" value="1"/>
</dbReference>
<comment type="cofactor">
    <cofactor evidence="6">
        <name>Mg(2+)</name>
        <dbReference type="ChEBI" id="CHEBI:18420"/>
    </cofactor>
    <text evidence="6">Binds 1 Mg(2+) ion per monomer.</text>
</comment>
<dbReference type="EMBL" id="JBHTMU010000061">
    <property type="protein sequence ID" value="MFD1344662.1"/>
    <property type="molecule type" value="Genomic_DNA"/>
</dbReference>
<evidence type="ECO:0000313" key="9">
    <source>
        <dbReference type="Proteomes" id="UP001597135"/>
    </source>
</evidence>
<comment type="similarity">
    <text evidence="2 6">Belongs to the dTDP-4-dehydrorhamnose reductase family.</text>
</comment>
<comment type="catalytic activity">
    <reaction evidence="5 6">
        <text>dTDP-beta-L-rhamnose + NADP(+) = dTDP-4-dehydro-beta-L-rhamnose + NADPH + H(+)</text>
        <dbReference type="Rhea" id="RHEA:21796"/>
        <dbReference type="ChEBI" id="CHEBI:15378"/>
        <dbReference type="ChEBI" id="CHEBI:57510"/>
        <dbReference type="ChEBI" id="CHEBI:57783"/>
        <dbReference type="ChEBI" id="CHEBI:58349"/>
        <dbReference type="ChEBI" id="CHEBI:62830"/>
        <dbReference type="EC" id="1.1.1.133"/>
    </reaction>
</comment>
<evidence type="ECO:0000259" key="7">
    <source>
        <dbReference type="Pfam" id="PF04321"/>
    </source>
</evidence>
<gene>
    <name evidence="8" type="primary">rfbD</name>
    <name evidence="8" type="ORF">ACFQ4E_19690</name>
</gene>
<evidence type="ECO:0000256" key="2">
    <source>
        <dbReference type="ARBA" id="ARBA00010944"/>
    </source>
</evidence>
<dbReference type="InterPro" id="IPR036291">
    <property type="entry name" value="NAD(P)-bd_dom_sf"/>
</dbReference>
<name>A0ABW3ZP87_9RHOB</name>
<dbReference type="SUPFAM" id="SSF51735">
    <property type="entry name" value="NAD(P)-binding Rossmann-fold domains"/>
    <property type="match status" value="1"/>
</dbReference>
<dbReference type="InterPro" id="IPR029903">
    <property type="entry name" value="RmlD-like-bd"/>
</dbReference>
<dbReference type="Gene3D" id="3.90.25.10">
    <property type="entry name" value="UDP-galactose 4-epimerase, domain 1"/>
    <property type="match status" value="1"/>
</dbReference>
<keyword evidence="9" id="KW-1185">Reference proteome</keyword>
<dbReference type="EC" id="1.1.1.133" evidence="3 6"/>
<protein>
    <recommendedName>
        <fullName evidence="4 6">dTDP-4-dehydrorhamnose reductase</fullName>
        <ecNumber evidence="3 6">1.1.1.133</ecNumber>
    </recommendedName>
</protein>
<evidence type="ECO:0000256" key="3">
    <source>
        <dbReference type="ARBA" id="ARBA00012929"/>
    </source>
</evidence>
<evidence type="ECO:0000256" key="1">
    <source>
        <dbReference type="ARBA" id="ARBA00004781"/>
    </source>
</evidence>
<keyword evidence="6" id="KW-0521">NADP</keyword>
<dbReference type="GO" id="GO:0008831">
    <property type="term" value="F:dTDP-4-dehydrorhamnose reductase activity"/>
    <property type="evidence" value="ECO:0007669"/>
    <property type="project" value="UniProtKB-EC"/>
</dbReference>
<evidence type="ECO:0000313" key="8">
    <source>
        <dbReference type="EMBL" id="MFD1344662.1"/>
    </source>
</evidence>
<dbReference type="PANTHER" id="PTHR10491">
    <property type="entry name" value="DTDP-4-DEHYDRORHAMNOSE REDUCTASE"/>
    <property type="match status" value="1"/>
</dbReference>
<comment type="pathway">
    <text evidence="1 6">Carbohydrate biosynthesis; dTDP-L-rhamnose biosynthesis.</text>
</comment>
<proteinExistence type="inferred from homology"/>
<sequence length="288" mass="30645">MKLLVFGKSGQVARELAIVSQRNMGVFSFLDRHLADFSFPDPCAKHVLETDADVVINAAAWTAVDAAESDEAAAHVVNAETPGALARACAARDLPFLHISTDYVFDGSGDRPWREDDPVAPRNAYGRTKLAGEEAVRAAGGRHLILRTSWVVSAHGANFVKTMLRLSETRDALSVVDDQVGGPTPARAIAEALVEAAGAMVAGQGGGTYHFAGQPPVSWAGFATEIFAQSGREVAVTGIPTAEYPTPAERPLNSRLDCAKLRADFGISPPDWTAGLNEILQELGQRRT</sequence>
<comment type="function">
    <text evidence="6">Catalyzes the reduction of dTDP-6-deoxy-L-lyxo-4-hexulose to yield dTDP-L-rhamnose.</text>
</comment>
<dbReference type="CDD" id="cd05254">
    <property type="entry name" value="dTDP_HR_like_SDR_e"/>
    <property type="match status" value="1"/>
</dbReference>
<reference evidence="9" key="1">
    <citation type="journal article" date="2019" name="Int. J. Syst. Evol. Microbiol.">
        <title>The Global Catalogue of Microorganisms (GCM) 10K type strain sequencing project: providing services to taxonomists for standard genome sequencing and annotation.</title>
        <authorList>
            <consortium name="The Broad Institute Genomics Platform"/>
            <consortium name="The Broad Institute Genome Sequencing Center for Infectious Disease"/>
            <person name="Wu L."/>
            <person name="Ma J."/>
        </authorList>
    </citation>
    <scope>NUCLEOTIDE SEQUENCE [LARGE SCALE GENOMIC DNA]</scope>
    <source>
        <strain evidence="9">CCUG 62953</strain>
    </source>
</reference>
<evidence type="ECO:0000256" key="4">
    <source>
        <dbReference type="ARBA" id="ARBA00017099"/>
    </source>
</evidence>